<dbReference type="AlphaFoldDB" id="A0A2P6MS02"/>
<keyword evidence="1" id="KW-1133">Transmembrane helix</keyword>
<reference evidence="2 3" key="1">
    <citation type="journal article" date="2018" name="Genome Biol. Evol.">
        <title>Multiple Roots of Fruiting Body Formation in Amoebozoa.</title>
        <authorList>
            <person name="Hillmann F."/>
            <person name="Forbes G."/>
            <person name="Novohradska S."/>
            <person name="Ferling I."/>
            <person name="Riege K."/>
            <person name="Groth M."/>
            <person name="Westermann M."/>
            <person name="Marz M."/>
            <person name="Spaller T."/>
            <person name="Winckler T."/>
            <person name="Schaap P."/>
            <person name="Glockner G."/>
        </authorList>
    </citation>
    <scope>NUCLEOTIDE SEQUENCE [LARGE SCALE GENOMIC DNA]</scope>
    <source>
        <strain evidence="2 3">Jena</strain>
    </source>
</reference>
<keyword evidence="1" id="KW-0812">Transmembrane</keyword>
<organism evidence="2 3">
    <name type="scientific">Planoprotostelium fungivorum</name>
    <dbReference type="NCBI Taxonomy" id="1890364"/>
    <lineage>
        <taxon>Eukaryota</taxon>
        <taxon>Amoebozoa</taxon>
        <taxon>Evosea</taxon>
        <taxon>Variosea</taxon>
        <taxon>Cavosteliida</taxon>
        <taxon>Cavosteliaceae</taxon>
        <taxon>Planoprotostelium</taxon>
    </lineage>
</organism>
<protein>
    <submittedName>
        <fullName evidence="2">Uncharacterized protein</fullName>
    </submittedName>
</protein>
<gene>
    <name evidence="2" type="ORF">PROFUN_16190</name>
</gene>
<name>A0A2P6MS02_9EUKA</name>
<dbReference type="EMBL" id="MDYQ01000461">
    <property type="protein sequence ID" value="PRP74489.1"/>
    <property type="molecule type" value="Genomic_DNA"/>
</dbReference>
<evidence type="ECO:0000313" key="2">
    <source>
        <dbReference type="EMBL" id="PRP74489.1"/>
    </source>
</evidence>
<keyword evidence="1" id="KW-0472">Membrane</keyword>
<accession>A0A2P6MS02</accession>
<sequence length="124" mass="14614">MIVIRAFNKRFGQLGSELRSKHLIKRNLREISATKKHIQCTFIEKELLGFFWFEIILYKQRLIELFGSYVVTIHHRGMHFLHKILLLILVSGLFSFGLRTSESSYCSTHFETPQEAYAMPHTLE</sequence>
<keyword evidence="3" id="KW-1185">Reference proteome</keyword>
<feature type="transmembrane region" description="Helical" evidence="1">
    <location>
        <begin position="80"/>
        <end position="98"/>
    </location>
</feature>
<evidence type="ECO:0000313" key="3">
    <source>
        <dbReference type="Proteomes" id="UP000241769"/>
    </source>
</evidence>
<dbReference type="Proteomes" id="UP000241769">
    <property type="component" value="Unassembled WGS sequence"/>
</dbReference>
<dbReference type="InParanoid" id="A0A2P6MS02"/>
<proteinExistence type="predicted"/>
<comment type="caution">
    <text evidence="2">The sequence shown here is derived from an EMBL/GenBank/DDBJ whole genome shotgun (WGS) entry which is preliminary data.</text>
</comment>
<evidence type="ECO:0000256" key="1">
    <source>
        <dbReference type="SAM" id="Phobius"/>
    </source>
</evidence>